<dbReference type="SMART" id="SM00278">
    <property type="entry name" value="HhH1"/>
    <property type="match status" value="3"/>
</dbReference>
<feature type="binding site" evidence="15">
    <location>
        <position position="423"/>
    </location>
    <ligand>
        <name>Zn(2+)</name>
        <dbReference type="ChEBI" id="CHEBI:29105"/>
    </ligand>
</feature>
<dbReference type="Pfam" id="PF00533">
    <property type="entry name" value="BRCT"/>
    <property type="match status" value="1"/>
</dbReference>
<dbReference type="GO" id="GO:0006281">
    <property type="term" value="P:DNA repair"/>
    <property type="evidence" value="ECO:0007669"/>
    <property type="project" value="UniProtKB-KW"/>
</dbReference>
<proteinExistence type="inferred from homology"/>
<dbReference type="InterPro" id="IPR003583">
    <property type="entry name" value="Hlx-hairpin-Hlx_DNA-bd_motif"/>
</dbReference>
<dbReference type="InterPro" id="IPR041663">
    <property type="entry name" value="DisA/LigA_HHH"/>
</dbReference>
<dbReference type="InterPro" id="IPR004150">
    <property type="entry name" value="NAD_DNA_ligase_OB"/>
</dbReference>
<keyword evidence="4 15" id="KW-0436">Ligase</keyword>
<feature type="binding site" evidence="15">
    <location>
        <position position="282"/>
    </location>
    <ligand>
        <name>NAD(+)</name>
        <dbReference type="ChEBI" id="CHEBI:57540"/>
    </ligand>
</feature>
<evidence type="ECO:0000256" key="13">
    <source>
        <dbReference type="ARBA" id="ARBA00034005"/>
    </source>
</evidence>
<dbReference type="InterPro" id="IPR010994">
    <property type="entry name" value="RuvA_2-like"/>
</dbReference>
<dbReference type="PIRSF" id="PIRSF001604">
    <property type="entry name" value="LigA"/>
    <property type="match status" value="1"/>
</dbReference>
<dbReference type="PANTHER" id="PTHR23389:SF9">
    <property type="entry name" value="DNA LIGASE"/>
    <property type="match status" value="1"/>
</dbReference>
<evidence type="ECO:0000256" key="11">
    <source>
        <dbReference type="ARBA" id="ARBA00023204"/>
    </source>
</evidence>
<evidence type="ECO:0000256" key="14">
    <source>
        <dbReference type="ARBA" id="ARBA00060881"/>
    </source>
</evidence>
<dbReference type="OrthoDB" id="9759736at2"/>
<dbReference type="GO" id="GO:0006260">
    <property type="term" value="P:DNA replication"/>
    <property type="evidence" value="ECO:0007669"/>
    <property type="project" value="UniProtKB-KW"/>
</dbReference>
<dbReference type="Gene3D" id="3.40.50.10190">
    <property type="entry name" value="BRCT domain"/>
    <property type="match status" value="1"/>
</dbReference>
<evidence type="ECO:0000256" key="5">
    <source>
        <dbReference type="ARBA" id="ARBA00022705"/>
    </source>
</evidence>
<keyword evidence="8 15" id="KW-0862">Zinc</keyword>
<evidence type="ECO:0000256" key="8">
    <source>
        <dbReference type="ARBA" id="ARBA00022833"/>
    </source>
</evidence>
<feature type="domain" description="BRCT" evidence="16">
    <location>
        <begin position="580"/>
        <end position="657"/>
    </location>
</feature>
<dbReference type="SMART" id="SM00292">
    <property type="entry name" value="BRCT"/>
    <property type="match status" value="1"/>
</dbReference>
<dbReference type="Gene3D" id="3.30.470.30">
    <property type="entry name" value="DNA ligase/mRNA capping enzyme"/>
    <property type="match status" value="1"/>
</dbReference>
<keyword evidence="18" id="KW-1185">Reference proteome</keyword>
<dbReference type="Pfam" id="PF03120">
    <property type="entry name" value="OB_DNA_ligase"/>
    <property type="match status" value="1"/>
</dbReference>
<name>A0A1M5UF62_9FIRM</name>
<dbReference type="Pfam" id="PF01653">
    <property type="entry name" value="DNA_ligase_aden"/>
    <property type="match status" value="1"/>
</dbReference>
<dbReference type="FunFam" id="2.40.50.140:FF:000012">
    <property type="entry name" value="DNA ligase"/>
    <property type="match status" value="1"/>
</dbReference>
<dbReference type="SUPFAM" id="SSF50249">
    <property type="entry name" value="Nucleic acid-binding proteins"/>
    <property type="match status" value="1"/>
</dbReference>
<dbReference type="Gene3D" id="1.10.150.20">
    <property type="entry name" value="5' to 3' exonuclease, C-terminal subdomain"/>
    <property type="match status" value="2"/>
</dbReference>
<evidence type="ECO:0000256" key="6">
    <source>
        <dbReference type="ARBA" id="ARBA00022723"/>
    </source>
</evidence>
<dbReference type="Pfam" id="PF12826">
    <property type="entry name" value="HHH_2"/>
    <property type="match status" value="1"/>
</dbReference>
<dbReference type="RefSeq" id="WP_073076031.1">
    <property type="nucleotide sequence ID" value="NZ_FQXV01000001.1"/>
</dbReference>
<dbReference type="InterPro" id="IPR001679">
    <property type="entry name" value="DNA_ligase"/>
</dbReference>
<keyword evidence="5 15" id="KW-0235">DNA replication</keyword>
<keyword evidence="7 15" id="KW-0227">DNA damage</keyword>
<feature type="binding site" evidence="15">
    <location>
        <begin position="80"/>
        <end position="81"/>
    </location>
    <ligand>
        <name>NAD(+)</name>
        <dbReference type="ChEBI" id="CHEBI:57540"/>
    </ligand>
</feature>
<evidence type="ECO:0000256" key="1">
    <source>
        <dbReference type="ARBA" id="ARBA00004067"/>
    </source>
</evidence>
<keyword evidence="10 15" id="KW-0520">NAD</keyword>
<dbReference type="CDD" id="cd17748">
    <property type="entry name" value="BRCT_DNA_ligase_like"/>
    <property type="match status" value="1"/>
</dbReference>
<evidence type="ECO:0000313" key="17">
    <source>
        <dbReference type="EMBL" id="SHH61682.1"/>
    </source>
</evidence>
<sequence length="657" mass="71961">MNAKDEILELRQKINDYNYAYHVLDAPAVDDFEFDALVRRLKELEKENPELITPDSPTQKVGGKPSAAFTPVVHEVPLESLNDVFSFGEVAVFGDRVGDAAAHEGYVVEPKIDGLSVALYYDGGVFVRGATRGDGVTGEDVTHNLKTIRSLPKRLEDAPEHLVVRGEVYMSRTVFRALNEEREVNGEPLLANPRNAAAGSLRQLDPKVAALRRLDLLVFNIQAVRGREFKTHEKSLEYLRKLGFKVVDGVTCETIDACIRRIEWLGDNRETMDFDIDGAVIKLNSLQARINLGSTSKAPRWALAYKYPPEKKETRLLDITVQVGRTGVLTPKAVVEPVRLAGTTVTNATLHNEDFIRAKDIRIGDTVILQKAGEIIPEVLEVVLSKRPEGAAPYEFPSLCPECGSPVVRDEGGAAIRCRGAECPAQRLRNIVHFASRNAMDIEGLGIAVVQQLLDAGLIQTAGDLYYLDAQRLEELPRFGKKSAENLIAAIEKSRENDLSRLLGALGIPQVGQSAAKSLSEHFGTMETLEAAAEEELTAVGDIGGVTARNIIEWFQNPQSRHLLGRLREAGVNMTSRAEKSDDRFAGKTFVLTGALSKYTRDEAGEIILKHGGTVSSSVSKKTAYVLAGEDAGSKLTKAQSLGVPVIAEEEFEEMLK</sequence>
<evidence type="ECO:0000256" key="12">
    <source>
        <dbReference type="ARBA" id="ARBA00023211"/>
    </source>
</evidence>
<dbReference type="NCBIfam" id="TIGR00575">
    <property type="entry name" value="dnlj"/>
    <property type="match status" value="1"/>
</dbReference>
<dbReference type="Pfam" id="PF14520">
    <property type="entry name" value="HHH_5"/>
    <property type="match status" value="1"/>
</dbReference>
<evidence type="ECO:0000313" key="18">
    <source>
        <dbReference type="Proteomes" id="UP000183995"/>
    </source>
</evidence>
<evidence type="ECO:0000256" key="4">
    <source>
        <dbReference type="ARBA" id="ARBA00022598"/>
    </source>
</evidence>
<keyword evidence="11 15" id="KW-0234">DNA repair</keyword>
<dbReference type="Pfam" id="PF03119">
    <property type="entry name" value="DNA_ligase_ZBD"/>
    <property type="match status" value="1"/>
</dbReference>
<dbReference type="CDD" id="cd00114">
    <property type="entry name" value="LIGANc"/>
    <property type="match status" value="1"/>
</dbReference>
<dbReference type="Gene3D" id="6.20.10.30">
    <property type="match status" value="1"/>
</dbReference>
<feature type="binding site" evidence="15">
    <location>
        <begin position="31"/>
        <end position="35"/>
    </location>
    <ligand>
        <name>NAD(+)</name>
        <dbReference type="ChEBI" id="CHEBI:57540"/>
    </ligand>
</feature>
<dbReference type="PANTHER" id="PTHR23389">
    <property type="entry name" value="CHROMOSOME TRANSMISSION FIDELITY FACTOR 18"/>
    <property type="match status" value="1"/>
</dbReference>
<dbReference type="EC" id="6.5.1.2" evidence="2 15"/>
<dbReference type="STRING" id="1123282.SAMN02745823_00494"/>
<dbReference type="PROSITE" id="PS01055">
    <property type="entry name" value="DNA_LIGASE_N1"/>
    <property type="match status" value="1"/>
</dbReference>
<evidence type="ECO:0000256" key="9">
    <source>
        <dbReference type="ARBA" id="ARBA00022842"/>
    </source>
</evidence>
<dbReference type="HAMAP" id="MF_01588">
    <property type="entry name" value="DNA_ligase_A"/>
    <property type="match status" value="1"/>
</dbReference>
<evidence type="ECO:0000256" key="7">
    <source>
        <dbReference type="ARBA" id="ARBA00022763"/>
    </source>
</evidence>
<feature type="active site" description="N6-AMP-lysine intermediate" evidence="15">
    <location>
        <position position="111"/>
    </location>
</feature>
<dbReference type="FunFam" id="1.10.150.20:FF:000007">
    <property type="entry name" value="DNA ligase"/>
    <property type="match status" value="1"/>
</dbReference>
<dbReference type="GO" id="GO:0046872">
    <property type="term" value="F:metal ion binding"/>
    <property type="evidence" value="ECO:0007669"/>
    <property type="project" value="UniProtKB-KW"/>
</dbReference>
<dbReference type="Proteomes" id="UP000183995">
    <property type="component" value="Unassembled WGS sequence"/>
</dbReference>
<dbReference type="InterPro" id="IPR036420">
    <property type="entry name" value="BRCT_dom_sf"/>
</dbReference>
<dbReference type="SUPFAM" id="SSF47781">
    <property type="entry name" value="RuvA domain 2-like"/>
    <property type="match status" value="1"/>
</dbReference>
<organism evidence="17 18">
    <name type="scientific">Sporobacter termitidis DSM 10068</name>
    <dbReference type="NCBI Taxonomy" id="1123282"/>
    <lineage>
        <taxon>Bacteria</taxon>
        <taxon>Bacillati</taxon>
        <taxon>Bacillota</taxon>
        <taxon>Clostridia</taxon>
        <taxon>Eubacteriales</taxon>
        <taxon>Oscillospiraceae</taxon>
        <taxon>Sporobacter</taxon>
    </lineage>
</organism>
<dbReference type="InterPro" id="IPR012340">
    <property type="entry name" value="NA-bd_OB-fold"/>
</dbReference>
<feature type="binding site" evidence="15">
    <location>
        <position position="403"/>
    </location>
    <ligand>
        <name>Zn(2+)</name>
        <dbReference type="ChEBI" id="CHEBI:29105"/>
    </ligand>
</feature>
<dbReference type="PROSITE" id="PS50172">
    <property type="entry name" value="BRCT"/>
    <property type="match status" value="1"/>
</dbReference>
<dbReference type="Gene3D" id="1.10.287.610">
    <property type="entry name" value="Helix hairpin bin"/>
    <property type="match status" value="1"/>
</dbReference>
<dbReference type="Gene3D" id="2.40.50.140">
    <property type="entry name" value="Nucleic acid-binding proteins"/>
    <property type="match status" value="1"/>
</dbReference>
<dbReference type="SUPFAM" id="SSF56091">
    <property type="entry name" value="DNA ligase/mRNA capping enzyme, catalytic domain"/>
    <property type="match status" value="1"/>
</dbReference>
<feature type="binding site" evidence="15">
    <location>
        <position position="400"/>
    </location>
    <ligand>
        <name>Zn(2+)</name>
        <dbReference type="ChEBI" id="CHEBI:29105"/>
    </ligand>
</feature>
<dbReference type="NCBIfam" id="NF005932">
    <property type="entry name" value="PRK07956.1"/>
    <property type="match status" value="1"/>
</dbReference>
<dbReference type="SMART" id="SM00532">
    <property type="entry name" value="LIGANc"/>
    <property type="match status" value="1"/>
</dbReference>
<dbReference type="EMBL" id="FQXV01000001">
    <property type="protein sequence ID" value="SHH61682.1"/>
    <property type="molecule type" value="Genomic_DNA"/>
</dbReference>
<accession>A0A1M5UF62</accession>
<feature type="binding site" evidence="15">
    <location>
        <position position="132"/>
    </location>
    <ligand>
        <name>NAD(+)</name>
        <dbReference type="ChEBI" id="CHEBI:57540"/>
    </ligand>
</feature>
<keyword evidence="6 15" id="KW-0479">Metal-binding</keyword>
<evidence type="ECO:0000256" key="2">
    <source>
        <dbReference type="ARBA" id="ARBA00012722"/>
    </source>
</evidence>
<comment type="function">
    <text evidence="1 15">DNA ligase that catalyzes the formation of phosphodiester linkages between 5'-phosphoryl and 3'-hydroxyl groups in double-stranded DNA using NAD as a coenzyme and as the energy source for the reaction. It is essential for DNA replication and repair of damaged DNA.</text>
</comment>
<comment type="similarity">
    <text evidence="14 15">Belongs to the NAD-dependent DNA ligase family. LigA subfamily.</text>
</comment>
<protein>
    <recommendedName>
        <fullName evidence="3 15">DNA ligase</fullName>
        <ecNumber evidence="2 15">6.5.1.2</ecNumber>
    </recommendedName>
    <alternativeName>
        <fullName evidence="15">Polydeoxyribonucleotide synthase [NAD(+)]</fullName>
    </alternativeName>
</protein>
<dbReference type="FunFam" id="1.10.287.610:FF:000002">
    <property type="entry name" value="DNA ligase"/>
    <property type="match status" value="1"/>
</dbReference>
<evidence type="ECO:0000256" key="3">
    <source>
        <dbReference type="ARBA" id="ARBA00013308"/>
    </source>
</evidence>
<dbReference type="SUPFAM" id="SSF52113">
    <property type="entry name" value="BRCT domain"/>
    <property type="match status" value="1"/>
</dbReference>
<dbReference type="InterPro" id="IPR001357">
    <property type="entry name" value="BRCT_dom"/>
</dbReference>
<dbReference type="InterPro" id="IPR004149">
    <property type="entry name" value="Znf_DNAligase_C4"/>
</dbReference>
<dbReference type="InterPro" id="IPR013839">
    <property type="entry name" value="DNAligase_adenylation"/>
</dbReference>
<reference evidence="17 18" key="1">
    <citation type="submission" date="2016-11" db="EMBL/GenBank/DDBJ databases">
        <authorList>
            <person name="Jaros S."/>
            <person name="Januszkiewicz K."/>
            <person name="Wedrychowicz H."/>
        </authorList>
    </citation>
    <scope>NUCLEOTIDE SEQUENCE [LARGE SCALE GENOMIC DNA]</scope>
    <source>
        <strain evidence="17 18">DSM 10068</strain>
    </source>
</reference>
<dbReference type="FunFam" id="1.10.150.20:FF:000006">
    <property type="entry name" value="DNA ligase"/>
    <property type="match status" value="1"/>
</dbReference>
<evidence type="ECO:0000256" key="15">
    <source>
        <dbReference type="HAMAP-Rule" id="MF_01588"/>
    </source>
</evidence>
<comment type="cofactor">
    <cofactor evidence="15">
        <name>Mg(2+)</name>
        <dbReference type="ChEBI" id="CHEBI:18420"/>
    </cofactor>
    <cofactor evidence="15">
        <name>Mn(2+)</name>
        <dbReference type="ChEBI" id="CHEBI:29035"/>
    </cofactor>
</comment>
<feature type="binding site" evidence="15">
    <location>
        <position position="418"/>
    </location>
    <ligand>
        <name>Zn(2+)</name>
        <dbReference type="ChEBI" id="CHEBI:29105"/>
    </ligand>
</feature>
<evidence type="ECO:0000259" key="16">
    <source>
        <dbReference type="PROSITE" id="PS50172"/>
    </source>
</evidence>
<feature type="binding site" evidence="15">
    <location>
        <position position="167"/>
    </location>
    <ligand>
        <name>NAD(+)</name>
        <dbReference type="ChEBI" id="CHEBI:57540"/>
    </ligand>
</feature>
<dbReference type="GO" id="GO:0003677">
    <property type="term" value="F:DNA binding"/>
    <property type="evidence" value="ECO:0007669"/>
    <property type="project" value="InterPro"/>
</dbReference>
<feature type="binding site" evidence="15">
    <location>
        <position position="109"/>
    </location>
    <ligand>
        <name>NAD(+)</name>
        <dbReference type="ChEBI" id="CHEBI:57540"/>
    </ligand>
</feature>
<evidence type="ECO:0000256" key="10">
    <source>
        <dbReference type="ARBA" id="ARBA00023027"/>
    </source>
</evidence>
<keyword evidence="12 15" id="KW-0464">Manganese</keyword>
<comment type="catalytic activity">
    <reaction evidence="13 15">
        <text>NAD(+) + (deoxyribonucleotide)n-3'-hydroxyl + 5'-phospho-(deoxyribonucleotide)m = (deoxyribonucleotide)n+m + AMP + beta-nicotinamide D-nucleotide.</text>
        <dbReference type="EC" id="6.5.1.2"/>
    </reaction>
</comment>
<dbReference type="InterPro" id="IPR013840">
    <property type="entry name" value="DNAligase_N"/>
</dbReference>
<dbReference type="GO" id="GO:0003911">
    <property type="term" value="F:DNA ligase (NAD+) activity"/>
    <property type="evidence" value="ECO:0007669"/>
    <property type="project" value="UniProtKB-UniRule"/>
</dbReference>
<dbReference type="InterPro" id="IPR018239">
    <property type="entry name" value="DNA_ligase_AS"/>
</dbReference>
<gene>
    <name evidence="15" type="primary">ligA</name>
    <name evidence="17" type="ORF">SAMN02745823_00494</name>
</gene>
<feature type="binding site" evidence="15">
    <location>
        <position position="306"/>
    </location>
    <ligand>
        <name>NAD(+)</name>
        <dbReference type="ChEBI" id="CHEBI:57540"/>
    </ligand>
</feature>
<dbReference type="AlphaFoldDB" id="A0A1M5UF62"/>
<keyword evidence="9 15" id="KW-0460">Magnesium</keyword>